<dbReference type="Proteomes" id="UP000626092">
    <property type="component" value="Unassembled WGS sequence"/>
</dbReference>
<gene>
    <name evidence="2" type="ORF">RHSIM_Rhsim09G0097900</name>
</gene>
<feature type="region of interest" description="Disordered" evidence="1">
    <location>
        <begin position="1"/>
        <end position="75"/>
    </location>
</feature>
<evidence type="ECO:0000313" key="2">
    <source>
        <dbReference type="EMBL" id="KAF7133516.1"/>
    </source>
</evidence>
<reference evidence="2" key="1">
    <citation type="submission" date="2019-11" db="EMBL/GenBank/DDBJ databases">
        <authorList>
            <person name="Liu Y."/>
            <person name="Hou J."/>
            <person name="Li T.-Q."/>
            <person name="Guan C.-H."/>
            <person name="Wu X."/>
            <person name="Wu H.-Z."/>
            <person name="Ling F."/>
            <person name="Zhang R."/>
            <person name="Shi X.-G."/>
            <person name="Ren J.-P."/>
            <person name="Chen E.-F."/>
            <person name="Sun J.-M."/>
        </authorList>
    </citation>
    <scope>NUCLEOTIDE SEQUENCE</scope>
    <source>
        <strain evidence="2">Adult_tree_wgs_1</strain>
        <tissue evidence="2">Leaves</tissue>
    </source>
</reference>
<accession>A0A834LH94</accession>
<name>A0A834LH94_RHOSS</name>
<proteinExistence type="predicted"/>
<evidence type="ECO:0000256" key="1">
    <source>
        <dbReference type="SAM" id="MobiDB-lite"/>
    </source>
</evidence>
<protein>
    <submittedName>
        <fullName evidence="2">Uncharacterized protein</fullName>
    </submittedName>
</protein>
<dbReference type="EMBL" id="WJXA01000009">
    <property type="protein sequence ID" value="KAF7133516.1"/>
    <property type="molecule type" value="Genomic_DNA"/>
</dbReference>
<comment type="caution">
    <text evidence="2">The sequence shown here is derived from an EMBL/GenBank/DDBJ whole genome shotgun (WGS) entry which is preliminary data.</text>
</comment>
<feature type="compositionally biased region" description="Basic and acidic residues" evidence="1">
    <location>
        <begin position="7"/>
        <end position="23"/>
    </location>
</feature>
<dbReference type="AlphaFoldDB" id="A0A834LH94"/>
<dbReference type="OrthoDB" id="1934635at2759"/>
<keyword evidence="3" id="KW-1185">Reference proteome</keyword>
<evidence type="ECO:0000313" key="3">
    <source>
        <dbReference type="Proteomes" id="UP000626092"/>
    </source>
</evidence>
<sequence>MPPRQRRNVEAVTLHDEVSELRRSNQTLQHKMNEILQRMQTSPGRSRRRHSRILESQSDMDEGSDSFSSKENSEAAFGDRWAMERLVRALEGTERSIQVHVLDFEGNLDPEQYCDWIASLEEFFEWKNLTKQRKVQFVATKLKGHALGLVAAISTKSR</sequence>
<organism evidence="2 3">
    <name type="scientific">Rhododendron simsii</name>
    <name type="common">Sims's rhododendron</name>
    <dbReference type="NCBI Taxonomy" id="118357"/>
    <lineage>
        <taxon>Eukaryota</taxon>
        <taxon>Viridiplantae</taxon>
        <taxon>Streptophyta</taxon>
        <taxon>Embryophyta</taxon>
        <taxon>Tracheophyta</taxon>
        <taxon>Spermatophyta</taxon>
        <taxon>Magnoliopsida</taxon>
        <taxon>eudicotyledons</taxon>
        <taxon>Gunneridae</taxon>
        <taxon>Pentapetalae</taxon>
        <taxon>asterids</taxon>
        <taxon>Ericales</taxon>
        <taxon>Ericaceae</taxon>
        <taxon>Ericoideae</taxon>
        <taxon>Rhodoreae</taxon>
        <taxon>Rhododendron</taxon>
    </lineage>
</organism>